<comment type="similarity">
    <text evidence="2">Belongs to the SusD family.</text>
</comment>
<dbReference type="InterPro" id="IPR011990">
    <property type="entry name" value="TPR-like_helical_dom_sf"/>
</dbReference>
<keyword evidence="3 6" id="KW-0732">Signal</keyword>
<protein>
    <submittedName>
        <fullName evidence="9">RagB/SusD family nutrient uptake outer membrane protein</fullName>
    </submittedName>
</protein>
<feature type="signal peptide" evidence="6">
    <location>
        <begin position="1"/>
        <end position="20"/>
    </location>
</feature>
<dbReference type="RefSeq" id="WP_371567845.1">
    <property type="nucleotide sequence ID" value="NZ_JASMRN010000002.1"/>
</dbReference>
<feature type="domain" description="RagB/SusD" evidence="7">
    <location>
        <begin position="344"/>
        <end position="466"/>
    </location>
</feature>
<dbReference type="EMBL" id="JASMRN010000002">
    <property type="protein sequence ID" value="MEZ7514223.1"/>
    <property type="molecule type" value="Genomic_DNA"/>
</dbReference>
<feature type="chain" id="PRO_5045571953" evidence="6">
    <location>
        <begin position="21"/>
        <end position="466"/>
    </location>
</feature>
<evidence type="ECO:0000313" key="9">
    <source>
        <dbReference type="EMBL" id="MEZ7514223.1"/>
    </source>
</evidence>
<reference evidence="9 10" key="1">
    <citation type="submission" date="2023-05" db="EMBL/GenBank/DDBJ databases">
        <title>Adaptations of aquatic viruses from atmosphere-close ecosystems of the Central Arctic Ocean.</title>
        <authorList>
            <person name="Rahlff J."/>
            <person name="Holmfeldt K."/>
        </authorList>
    </citation>
    <scope>NUCLEOTIDE SEQUENCE [LARGE SCALE GENOMIC DNA]</scope>
    <source>
        <strain evidence="9 10">Arc14</strain>
    </source>
</reference>
<dbReference type="Gene3D" id="1.25.40.900">
    <property type="match status" value="1"/>
</dbReference>
<keyword evidence="5" id="KW-0998">Cell outer membrane</keyword>
<dbReference type="InterPro" id="IPR012944">
    <property type="entry name" value="SusD_RagB_dom"/>
</dbReference>
<accession>A0ABV4K979</accession>
<evidence type="ECO:0000259" key="8">
    <source>
        <dbReference type="Pfam" id="PF14322"/>
    </source>
</evidence>
<evidence type="ECO:0000256" key="4">
    <source>
        <dbReference type="ARBA" id="ARBA00023136"/>
    </source>
</evidence>
<evidence type="ECO:0000259" key="7">
    <source>
        <dbReference type="Pfam" id="PF07980"/>
    </source>
</evidence>
<sequence length="466" mass="51359">MKIITKSILALSLLFTVASCDDSDLDPTLTVNKEVTTINSANDLRLILSGAYNRMTSEFYYGRDMLIYGDVRSDNAFSTGNSGRFVTPGSMDMVNSDGYARDTFTQIYAVVSSSNLVINTTITGANAEETAQINYYKGQALMLRALAHYDLLRLYGQQNVNGGGLSADGVAYITEFKSANLSPARNTVGEVKNFIYADLDKALTLMDAELDDSTETVTTPAVNGLKARVALYFEDWAIAKQASSDAMKQATINGKRIAQSSEFVNTYTIPKPVNTIFELAFRDNDNNSIDGLYNIYASTTYGDIVVLDDFKNLFSKSDVRGTTAMLAIDSKNRLRNVGKFIAFESNVPLIRFEEMVLVNAEASFMINNADATVLTSINSIATNRGAAAYTTVTRDYILKERRKELAFEGFRFDDIARTKQNMPIVDALKQTYDDKGAILYGSYKYAFPIPLVETNANANTKQNAGY</sequence>
<keyword evidence="10" id="KW-1185">Reference proteome</keyword>
<comment type="subcellular location">
    <subcellularLocation>
        <location evidence="1">Cell outer membrane</location>
    </subcellularLocation>
</comment>
<dbReference type="Gene3D" id="2.20.20.130">
    <property type="match status" value="1"/>
</dbReference>
<evidence type="ECO:0000256" key="5">
    <source>
        <dbReference type="ARBA" id="ARBA00023237"/>
    </source>
</evidence>
<evidence type="ECO:0000256" key="3">
    <source>
        <dbReference type="ARBA" id="ARBA00022729"/>
    </source>
</evidence>
<dbReference type="Pfam" id="PF14322">
    <property type="entry name" value="SusD-like_3"/>
    <property type="match status" value="1"/>
</dbReference>
<organism evidence="9 10">
    <name type="scientific">Flavobacterium frigidarium</name>
    <dbReference type="NCBI Taxonomy" id="99286"/>
    <lineage>
        <taxon>Bacteria</taxon>
        <taxon>Pseudomonadati</taxon>
        <taxon>Bacteroidota</taxon>
        <taxon>Flavobacteriia</taxon>
        <taxon>Flavobacteriales</taxon>
        <taxon>Flavobacteriaceae</taxon>
        <taxon>Flavobacterium</taxon>
    </lineage>
</organism>
<dbReference type="PROSITE" id="PS51257">
    <property type="entry name" value="PROKAR_LIPOPROTEIN"/>
    <property type="match status" value="1"/>
</dbReference>
<dbReference type="SUPFAM" id="SSF48452">
    <property type="entry name" value="TPR-like"/>
    <property type="match status" value="1"/>
</dbReference>
<name>A0ABV4K979_9FLAO</name>
<comment type="caution">
    <text evidence="9">The sequence shown here is derived from an EMBL/GenBank/DDBJ whole genome shotgun (WGS) entry which is preliminary data.</text>
</comment>
<evidence type="ECO:0000256" key="6">
    <source>
        <dbReference type="SAM" id="SignalP"/>
    </source>
</evidence>
<evidence type="ECO:0000256" key="1">
    <source>
        <dbReference type="ARBA" id="ARBA00004442"/>
    </source>
</evidence>
<evidence type="ECO:0000313" key="10">
    <source>
        <dbReference type="Proteomes" id="UP001568894"/>
    </source>
</evidence>
<proteinExistence type="inferred from homology"/>
<dbReference type="InterPro" id="IPR033985">
    <property type="entry name" value="SusD-like_N"/>
</dbReference>
<dbReference type="Proteomes" id="UP001568894">
    <property type="component" value="Unassembled WGS sequence"/>
</dbReference>
<keyword evidence="4" id="KW-0472">Membrane</keyword>
<dbReference type="Gene3D" id="1.25.40.390">
    <property type="match status" value="1"/>
</dbReference>
<dbReference type="Pfam" id="PF07980">
    <property type="entry name" value="SusD_RagB"/>
    <property type="match status" value="1"/>
</dbReference>
<gene>
    <name evidence="9" type="ORF">QO192_02890</name>
</gene>
<feature type="domain" description="SusD-like N-terminal" evidence="8">
    <location>
        <begin position="36"/>
        <end position="231"/>
    </location>
</feature>
<evidence type="ECO:0000256" key="2">
    <source>
        <dbReference type="ARBA" id="ARBA00006275"/>
    </source>
</evidence>